<evidence type="ECO:0000313" key="3">
    <source>
        <dbReference type="Proteomes" id="UP001295794"/>
    </source>
</evidence>
<gene>
    <name evidence="2" type="ORF">MYCIT1_LOCUS28901</name>
</gene>
<evidence type="ECO:0000313" key="2">
    <source>
        <dbReference type="EMBL" id="CAK5279087.1"/>
    </source>
</evidence>
<accession>A0AAD2K4W1</accession>
<organism evidence="2 3">
    <name type="scientific">Mycena citricolor</name>
    <dbReference type="NCBI Taxonomy" id="2018698"/>
    <lineage>
        <taxon>Eukaryota</taxon>
        <taxon>Fungi</taxon>
        <taxon>Dikarya</taxon>
        <taxon>Basidiomycota</taxon>
        <taxon>Agaricomycotina</taxon>
        <taxon>Agaricomycetes</taxon>
        <taxon>Agaricomycetidae</taxon>
        <taxon>Agaricales</taxon>
        <taxon>Marasmiineae</taxon>
        <taxon>Mycenaceae</taxon>
        <taxon>Mycena</taxon>
    </lineage>
</organism>
<sequence length="344" mass="37796">MTNPQKPNAYAGNVVSDKTNMGEPLTPQHLEFNAKHKGTLKWVAPGVLLVHLNDGDALLTAHQFRQCLLWNEAVNNPDFDGTVYGRGPIGIAELGAACNRYDNKSWSFASVDESGGIVFAEQYVPTVHDGLCSDDIMAGRDAPGMITITVAEYEEGREAIIGRDRAIRKARERRLAERDIPASTEDYATGVNGGAMIAKRRQRIEEARANRLAAGGAVSHIVEIKCSLNTETAARANQRAEEDIIKLGGNPKTGKTTELKVEYAGAAKIVLLLIVDDVIPATIPWDTIQDENRLRLFQPSEDTIRYSLSPSNTHLEHFILYIFNTILPATVCAESSERQLSDER</sequence>
<proteinExistence type="predicted"/>
<dbReference type="EMBL" id="CAVNYO010000434">
    <property type="protein sequence ID" value="CAK5279087.1"/>
    <property type="molecule type" value="Genomic_DNA"/>
</dbReference>
<feature type="region of interest" description="Disordered" evidence="1">
    <location>
        <begin position="1"/>
        <end position="22"/>
    </location>
</feature>
<comment type="caution">
    <text evidence="2">The sequence shown here is derived from an EMBL/GenBank/DDBJ whole genome shotgun (WGS) entry which is preliminary data.</text>
</comment>
<dbReference type="AlphaFoldDB" id="A0AAD2K4W1"/>
<evidence type="ECO:0000256" key="1">
    <source>
        <dbReference type="SAM" id="MobiDB-lite"/>
    </source>
</evidence>
<feature type="non-terminal residue" evidence="2">
    <location>
        <position position="1"/>
    </location>
</feature>
<name>A0AAD2K4W1_9AGAR</name>
<reference evidence="2" key="1">
    <citation type="submission" date="2023-11" db="EMBL/GenBank/DDBJ databases">
        <authorList>
            <person name="De Vega J J."/>
            <person name="De Vega J J."/>
        </authorList>
    </citation>
    <scope>NUCLEOTIDE SEQUENCE</scope>
</reference>
<protein>
    <submittedName>
        <fullName evidence="2">Uncharacterized protein</fullName>
    </submittedName>
</protein>
<dbReference type="Proteomes" id="UP001295794">
    <property type="component" value="Unassembled WGS sequence"/>
</dbReference>
<keyword evidence="3" id="KW-1185">Reference proteome</keyword>